<dbReference type="EMBL" id="FMYF01000011">
    <property type="protein sequence ID" value="SDB94668.1"/>
    <property type="molecule type" value="Genomic_DNA"/>
</dbReference>
<protein>
    <recommendedName>
        <fullName evidence="4">DUF3105 domain-containing protein</fullName>
    </recommendedName>
</protein>
<evidence type="ECO:0008006" key="4">
    <source>
        <dbReference type="Google" id="ProtNLM"/>
    </source>
</evidence>
<dbReference type="STRING" id="1577474.GA0111570_11132"/>
<keyword evidence="1" id="KW-1133">Transmembrane helix</keyword>
<proteinExistence type="predicted"/>
<name>A0A1G6HKM1_9ACTN</name>
<gene>
    <name evidence="2" type="ORF">GA0111570_11132</name>
</gene>
<evidence type="ECO:0000313" key="2">
    <source>
        <dbReference type="EMBL" id="SDB94668.1"/>
    </source>
</evidence>
<reference evidence="2 3" key="1">
    <citation type="submission" date="2016-06" db="EMBL/GenBank/DDBJ databases">
        <authorList>
            <person name="Olsen C.W."/>
            <person name="Carey S."/>
            <person name="Hinshaw L."/>
            <person name="Karasin A.I."/>
        </authorList>
    </citation>
    <scope>NUCLEOTIDE SEQUENCE [LARGE SCALE GENOMIC DNA]</scope>
    <source>
        <strain evidence="2 3">LZ-22</strain>
    </source>
</reference>
<dbReference type="AlphaFoldDB" id="A0A1G6HKM1"/>
<sequence length="202" mass="21248">MTSSNARAKLDAIRKQDAARARRRRLIGAGAGAVALVVIALLITWAVTRTPSQPTATSGALTYPSLSRDHVSGPVTYQQTPPAGGPHASVWQNCGIYTSPVPNENAVHSLEHGAFWITYRPDLAADQVAALQADVTGQPYALLSPYPGLPAPVVATAWGVQLKLQDATDPQLKTFINTYADARKAPEPRGECTGGAGTPASR</sequence>
<dbReference type="Pfam" id="PF11303">
    <property type="entry name" value="DUF3105"/>
    <property type="match status" value="1"/>
</dbReference>
<evidence type="ECO:0000313" key="3">
    <source>
        <dbReference type="Proteomes" id="UP000199086"/>
    </source>
</evidence>
<dbReference type="Proteomes" id="UP000199086">
    <property type="component" value="Unassembled WGS sequence"/>
</dbReference>
<dbReference type="OrthoDB" id="164831at2"/>
<keyword evidence="1" id="KW-0812">Transmembrane</keyword>
<evidence type="ECO:0000256" key="1">
    <source>
        <dbReference type="SAM" id="Phobius"/>
    </source>
</evidence>
<dbReference type="RefSeq" id="WP_092612655.1">
    <property type="nucleotide sequence ID" value="NZ_FMYF01000011.1"/>
</dbReference>
<organism evidence="2 3">
    <name type="scientific">Raineyella antarctica</name>
    <dbReference type="NCBI Taxonomy" id="1577474"/>
    <lineage>
        <taxon>Bacteria</taxon>
        <taxon>Bacillati</taxon>
        <taxon>Actinomycetota</taxon>
        <taxon>Actinomycetes</taxon>
        <taxon>Propionibacteriales</taxon>
        <taxon>Propionibacteriaceae</taxon>
        <taxon>Raineyella</taxon>
    </lineage>
</organism>
<keyword evidence="3" id="KW-1185">Reference proteome</keyword>
<keyword evidence="1" id="KW-0472">Membrane</keyword>
<dbReference type="InterPro" id="IPR021454">
    <property type="entry name" value="DUF3105"/>
</dbReference>
<feature type="transmembrane region" description="Helical" evidence="1">
    <location>
        <begin position="26"/>
        <end position="47"/>
    </location>
</feature>
<accession>A0A1G6HKM1</accession>